<dbReference type="EMBL" id="BPVZ01000042">
    <property type="protein sequence ID" value="GKV15087.1"/>
    <property type="molecule type" value="Genomic_DNA"/>
</dbReference>
<feature type="transmembrane region" description="Helical" evidence="1">
    <location>
        <begin position="259"/>
        <end position="282"/>
    </location>
</feature>
<accession>A0AAV5JNE0</accession>
<feature type="domain" description="PGG" evidence="2">
    <location>
        <begin position="249"/>
        <end position="317"/>
    </location>
</feature>
<keyword evidence="1" id="KW-0812">Transmembrane</keyword>
<dbReference type="InterPro" id="IPR026961">
    <property type="entry name" value="PGG_dom"/>
</dbReference>
<dbReference type="Proteomes" id="UP001054252">
    <property type="component" value="Unassembled WGS sequence"/>
</dbReference>
<protein>
    <recommendedName>
        <fullName evidence="2">PGG domain-containing protein</fullName>
    </recommendedName>
</protein>
<name>A0AAV5JNE0_9ROSI</name>
<organism evidence="3 4">
    <name type="scientific">Rubroshorea leprosula</name>
    <dbReference type="NCBI Taxonomy" id="152421"/>
    <lineage>
        <taxon>Eukaryota</taxon>
        <taxon>Viridiplantae</taxon>
        <taxon>Streptophyta</taxon>
        <taxon>Embryophyta</taxon>
        <taxon>Tracheophyta</taxon>
        <taxon>Spermatophyta</taxon>
        <taxon>Magnoliopsida</taxon>
        <taxon>eudicotyledons</taxon>
        <taxon>Gunneridae</taxon>
        <taxon>Pentapetalae</taxon>
        <taxon>rosids</taxon>
        <taxon>malvids</taxon>
        <taxon>Malvales</taxon>
        <taxon>Dipterocarpaceae</taxon>
        <taxon>Rubroshorea</taxon>
    </lineage>
</organism>
<feature type="transmembrane region" description="Helical" evidence="1">
    <location>
        <begin position="326"/>
        <end position="349"/>
    </location>
</feature>
<evidence type="ECO:0000256" key="1">
    <source>
        <dbReference type="SAM" id="Phobius"/>
    </source>
</evidence>
<evidence type="ECO:0000313" key="3">
    <source>
        <dbReference type="EMBL" id="GKV15087.1"/>
    </source>
</evidence>
<dbReference type="Pfam" id="PF13962">
    <property type="entry name" value="PGG"/>
    <property type="match status" value="2"/>
</dbReference>
<feature type="domain" description="PGG" evidence="2">
    <location>
        <begin position="177"/>
        <end position="219"/>
    </location>
</feature>
<dbReference type="InterPro" id="IPR036770">
    <property type="entry name" value="Ankyrin_rpt-contain_sf"/>
</dbReference>
<keyword evidence="1" id="KW-1133">Transmembrane helix</keyword>
<comment type="caution">
    <text evidence="3">The sequence shown here is derived from an EMBL/GenBank/DDBJ whole genome shotgun (WGS) entry which is preliminary data.</text>
</comment>
<evidence type="ECO:0000259" key="2">
    <source>
        <dbReference type="Pfam" id="PF13962"/>
    </source>
</evidence>
<dbReference type="Gene3D" id="1.25.40.20">
    <property type="entry name" value="Ankyrin repeat-containing domain"/>
    <property type="match status" value="1"/>
</dbReference>
<keyword evidence="4" id="KW-1185">Reference proteome</keyword>
<dbReference type="GO" id="GO:0016020">
    <property type="term" value="C:membrane"/>
    <property type="evidence" value="ECO:0007669"/>
    <property type="project" value="TreeGrafter"/>
</dbReference>
<evidence type="ECO:0000313" key="4">
    <source>
        <dbReference type="Proteomes" id="UP001054252"/>
    </source>
</evidence>
<dbReference type="AlphaFoldDB" id="A0AAV5JNE0"/>
<sequence length="412" mass="45698">MDEYASEVIRFVCGSLSDLHVNQFVQSGAVEATFQAIKNGIPEIAIELISKDNNAHILWSSTDLEDSRNMFTCAVAHRQEKVAHFLHKFGASKETNMVTTIDEDGNNTIHLAAKLAPLSQLDHSSGAALRLQSELRWFKSVEDIVPQFYKSQKNKEGETPTQLFVREHGHLLKEAEAWMKKVAESCTVVGALAITILFAATFTVPGGNDEKTGLPIFLKSGTDPSSTASVTPPPTASITPPPTASITVVPFMVFAISDAIGLFAASSSVLIFMGILTSRYAFQDFHISLPLKLIIGLSSLFISIAAMMVAFCATLFMMLYDRLGMVIPIIFLASIPVTLFASLQSPLLVDIYTSTFRPDIFYRKIDWKSRKRVCLSLNRRWWFRTRKGRMVIMLGALFSLYGITTYTIYRAN</sequence>
<proteinExistence type="predicted"/>
<keyword evidence="1" id="KW-0472">Membrane</keyword>
<dbReference type="PANTHER" id="PTHR24177">
    <property type="entry name" value="CASKIN"/>
    <property type="match status" value="1"/>
</dbReference>
<dbReference type="PANTHER" id="PTHR24177:SF329">
    <property type="entry name" value="ANKYRIN REPEAT PROTEIN"/>
    <property type="match status" value="1"/>
</dbReference>
<feature type="transmembrane region" description="Helical" evidence="1">
    <location>
        <begin position="294"/>
        <end position="320"/>
    </location>
</feature>
<feature type="transmembrane region" description="Helical" evidence="1">
    <location>
        <begin position="182"/>
        <end position="204"/>
    </location>
</feature>
<gene>
    <name evidence="3" type="ORF">SLEP1_g25887</name>
</gene>
<reference evidence="3 4" key="1">
    <citation type="journal article" date="2021" name="Commun. Biol.">
        <title>The genome of Shorea leprosula (Dipterocarpaceae) highlights the ecological relevance of drought in aseasonal tropical rainforests.</title>
        <authorList>
            <person name="Ng K.K.S."/>
            <person name="Kobayashi M.J."/>
            <person name="Fawcett J.A."/>
            <person name="Hatakeyama M."/>
            <person name="Paape T."/>
            <person name="Ng C.H."/>
            <person name="Ang C.C."/>
            <person name="Tnah L.H."/>
            <person name="Lee C.T."/>
            <person name="Nishiyama T."/>
            <person name="Sese J."/>
            <person name="O'Brien M.J."/>
            <person name="Copetti D."/>
            <person name="Mohd Noor M.I."/>
            <person name="Ong R.C."/>
            <person name="Putra M."/>
            <person name="Sireger I.Z."/>
            <person name="Indrioko S."/>
            <person name="Kosugi Y."/>
            <person name="Izuno A."/>
            <person name="Isagi Y."/>
            <person name="Lee S.L."/>
            <person name="Shimizu K.K."/>
        </authorList>
    </citation>
    <scope>NUCLEOTIDE SEQUENCE [LARGE SCALE GENOMIC DNA]</scope>
    <source>
        <strain evidence="3">214</strain>
    </source>
</reference>
<feature type="transmembrane region" description="Helical" evidence="1">
    <location>
        <begin position="390"/>
        <end position="409"/>
    </location>
</feature>